<dbReference type="Pfam" id="PF00561">
    <property type="entry name" value="Abhydrolase_1"/>
    <property type="match status" value="1"/>
</dbReference>
<feature type="domain" description="AB hydrolase-1" evidence="1">
    <location>
        <begin position="26"/>
        <end position="164"/>
    </location>
</feature>
<protein>
    <submittedName>
        <fullName evidence="2">Alpha/beta hydrolase</fullName>
    </submittedName>
</protein>
<proteinExistence type="predicted"/>
<dbReference type="SUPFAM" id="SSF53474">
    <property type="entry name" value="alpha/beta-Hydrolases"/>
    <property type="match status" value="1"/>
</dbReference>
<comment type="caution">
    <text evidence="2">The sequence shown here is derived from an EMBL/GenBank/DDBJ whole genome shotgun (WGS) entry which is preliminary data.</text>
</comment>
<dbReference type="PANTHER" id="PTHR43433">
    <property type="entry name" value="HYDROLASE, ALPHA/BETA FOLD FAMILY PROTEIN"/>
    <property type="match status" value="1"/>
</dbReference>
<dbReference type="InterPro" id="IPR000073">
    <property type="entry name" value="AB_hydrolase_1"/>
</dbReference>
<keyword evidence="3" id="KW-1185">Reference proteome</keyword>
<evidence type="ECO:0000313" key="3">
    <source>
        <dbReference type="Proteomes" id="UP000095256"/>
    </source>
</evidence>
<dbReference type="GO" id="GO:0016787">
    <property type="term" value="F:hydrolase activity"/>
    <property type="evidence" value="ECO:0007669"/>
    <property type="project" value="UniProtKB-KW"/>
</dbReference>
<dbReference type="Gene3D" id="3.40.50.1820">
    <property type="entry name" value="alpha/beta hydrolase"/>
    <property type="match status" value="1"/>
</dbReference>
<accession>A0A1E5KT85</accession>
<keyword evidence="2" id="KW-0378">Hydrolase</keyword>
<name>A0A1E5KT85_9ENTE</name>
<dbReference type="InterPro" id="IPR050471">
    <property type="entry name" value="AB_hydrolase"/>
</dbReference>
<organism evidence="2 3">
    <name type="scientific">Enterococcus rivorum</name>
    <dbReference type="NCBI Taxonomy" id="762845"/>
    <lineage>
        <taxon>Bacteria</taxon>
        <taxon>Bacillati</taxon>
        <taxon>Bacillota</taxon>
        <taxon>Bacilli</taxon>
        <taxon>Lactobacillales</taxon>
        <taxon>Enterococcaceae</taxon>
        <taxon>Enterococcus</taxon>
    </lineage>
</organism>
<dbReference type="RefSeq" id="WP_069700051.1">
    <property type="nucleotide sequence ID" value="NZ_JAGGMA010000005.1"/>
</dbReference>
<dbReference type="OrthoDB" id="9805423at2"/>
<dbReference type="Proteomes" id="UP000095256">
    <property type="component" value="Unassembled WGS sequence"/>
</dbReference>
<dbReference type="STRING" id="762845.BCR26_06015"/>
<dbReference type="PANTHER" id="PTHR43433:SF5">
    <property type="entry name" value="AB HYDROLASE-1 DOMAIN-CONTAINING PROTEIN"/>
    <property type="match status" value="1"/>
</dbReference>
<dbReference type="InterPro" id="IPR029058">
    <property type="entry name" value="AB_hydrolase_fold"/>
</dbReference>
<sequence length="243" mass="27611">MKTEQKTLEMKDGSSIYYEVTGTGRPLFLLHGDSGSGDFYAQHVPTLKKYFTVYTVDSRDHGLSTNNSDTLTFKQMAEDLFNIMEKEEVNNASILGFSDGADLAVVFAVNYPKKVDYLILNAVNTEFSAIYFPVRVVINLNYMFTKMFSSFSRRMKKRLLITQLMRKNIGVTPRDLEEIKSKTLVIVGKQDIIKLSHSIYLVQKMPNASFVIVPKQGHSFACKDSKLFNQEILSFLLGEEIVL</sequence>
<evidence type="ECO:0000313" key="2">
    <source>
        <dbReference type="EMBL" id="OEH81063.1"/>
    </source>
</evidence>
<dbReference type="EMBL" id="MIEK01000067">
    <property type="protein sequence ID" value="OEH81063.1"/>
    <property type="molecule type" value="Genomic_DNA"/>
</dbReference>
<gene>
    <name evidence="2" type="ORF">BCR26_06015</name>
</gene>
<reference evidence="2 3" key="1">
    <citation type="submission" date="2016-09" db="EMBL/GenBank/DDBJ databases">
        <authorList>
            <person name="Capua I."/>
            <person name="De Benedictis P."/>
            <person name="Joannis T."/>
            <person name="Lombin L.H."/>
            <person name="Cattoli G."/>
        </authorList>
    </citation>
    <scope>NUCLEOTIDE SEQUENCE [LARGE SCALE GENOMIC DNA]</scope>
    <source>
        <strain evidence="2 3">LMG 25899</strain>
    </source>
</reference>
<evidence type="ECO:0000259" key="1">
    <source>
        <dbReference type="Pfam" id="PF00561"/>
    </source>
</evidence>
<dbReference type="AlphaFoldDB" id="A0A1E5KT85"/>